<evidence type="ECO:0000313" key="7">
    <source>
        <dbReference type="Proteomes" id="UP000177269"/>
    </source>
</evidence>
<sequence length="170" mass="18141">MSYLRKYLAEFVYGAIDGTVTTFAVIAGALGASLSPAVILILGFANLFADGFSMAVSNYLSTKSNNDLLVINSEKFPVKTAWATFVSFVVIGFIPLFSFVVAPFSSFVDSHKFIISIILTALAFFGIGWTKGIVVEKNHFSSALETLLVGGAAAVIAYSVGYFLRGVINP</sequence>
<comment type="subcellular location">
    <subcellularLocation>
        <location evidence="1">Endomembrane system</location>
        <topology evidence="1">Multi-pass membrane protein</topology>
    </subcellularLocation>
</comment>
<keyword evidence="3 5" id="KW-1133">Transmembrane helix</keyword>
<evidence type="ECO:0000313" key="6">
    <source>
        <dbReference type="EMBL" id="OHA41361.1"/>
    </source>
</evidence>
<dbReference type="PANTHER" id="PTHR31851">
    <property type="entry name" value="FE(2+)/MN(2+) TRANSPORTER PCL1"/>
    <property type="match status" value="1"/>
</dbReference>
<feature type="transmembrane region" description="Helical" evidence="5">
    <location>
        <begin position="12"/>
        <end position="32"/>
    </location>
</feature>
<dbReference type="Pfam" id="PF01988">
    <property type="entry name" value="VIT1"/>
    <property type="match status" value="2"/>
</dbReference>
<evidence type="ECO:0000256" key="5">
    <source>
        <dbReference type="SAM" id="Phobius"/>
    </source>
</evidence>
<dbReference type="GO" id="GO:0005384">
    <property type="term" value="F:manganese ion transmembrane transporter activity"/>
    <property type="evidence" value="ECO:0007669"/>
    <property type="project" value="InterPro"/>
</dbReference>
<comment type="caution">
    <text evidence="6">The sequence shown here is derived from an EMBL/GenBank/DDBJ whole genome shotgun (WGS) entry which is preliminary data.</text>
</comment>
<feature type="transmembrane region" description="Helical" evidence="5">
    <location>
        <begin position="146"/>
        <end position="164"/>
    </location>
</feature>
<gene>
    <name evidence="6" type="ORF">A3G52_04930</name>
</gene>
<feature type="transmembrane region" description="Helical" evidence="5">
    <location>
        <begin position="81"/>
        <end position="101"/>
    </location>
</feature>
<dbReference type="AlphaFoldDB" id="A0A1G2P193"/>
<evidence type="ECO:0000256" key="2">
    <source>
        <dbReference type="ARBA" id="ARBA00022692"/>
    </source>
</evidence>
<evidence type="ECO:0008006" key="8">
    <source>
        <dbReference type="Google" id="ProtNLM"/>
    </source>
</evidence>
<accession>A0A1G2P193</accession>
<evidence type="ECO:0000256" key="3">
    <source>
        <dbReference type="ARBA" id="ARBA00022989"/>
    </source>
</evidence>
<dbReference type="GO" id="GO:0012505">
    <property type="term" value="C:endomembrane system"/>
    <property type="evidence" value="ECO:0007669"/>
    <property type="project" value="UniProtKB-SubCell"/>
</dbReference>
<dbReference type="InterPro" id="IPR008217">
    <property type="entry name" value="Ccc1_fam"/>
</dbReference>
<dbReference type="GO" id="GO:0030026">
    <property type="term" value="P:intracellular manganese ion homeostasis"/>
    <property type="evidence" value="ECO:0007669"/>
    <property type="project" value="InterPro"/>
</dbReference>
<keyword evidence="4 5" id="KW-0472">Membrane</keyword>
<evidence type="ECO:0000256" key="1">
    <source>
        <dbReference type="ARBA" id="ARBA00004127"/>
    </source>
</evidence>
<reference evidence="6 7" key="1">
    <citation type="journal article" date="2016" name="Nat. Commun.">
        <title>Thousands of microbial genomes shed light on interconnected biogeochemical processes in an aquifer system.</title>
        <authorList>
            <person name="Anantharaman K."/>
            <person name="Brown C.T."/>
            <person name="Hug L.A."/>
            <person name="Sharon I."/>
            <person name="Castelle C.J."/>
            <person name="Probst A.J."/>
            <person name="Thomas B.C."/>
            <person name="Singh A."/>
            <person name="Wilkins M.J."/>
            <person name="Karaoz U."/>
            <person name="Brodie E.L."/>
            <person name="Williams K.H."/>
            <person name="Hubbard S.S."/>
            <person name="Banfield J.F."/>
        </authorList>
    </citation>
    <scope>NUCLEOTIDE SEQUENCE [LARGE SCALE GENOMIC DNA]</scope>
</reference>
<evidence type="ECO:0000256" key="4">
    <source>
        <dbReference type="ARBA" id="ARBA00023136"/>
    </source>
</evidence>
<dbReference type="EMBL" id="MHSK01000035">
    <property type="protein sequence ID" value="OHA41361.1"/>
    <property type="molecule type" value="Genomic_DNA"/>
</dbReference>
<proteinExistence type="predicted"/>
<organism evidence="6 7">
    <name type="scientific">Candidatus Taylorbacteria bacterium RIFCSPLOWO2_12_FULL_43_20</name>
    <dbReference type="NCBI Taxonomy" id="1802332"/>
    <lineage>
        <taxon>Bacteria</taxon>
        <taxon>Candidatus Tayloriibacteriota</taxon>
    </lineage>
</organism>
<dbReference type="Proteomes" id="UP000177269">
    <property type="component" value="Unassembled WGS sequence"/>
</dbReference>
<feature type="transmembrane region" description="Helical" evidence="5">
    <location>
        <begin position="38"/>
        <end position="60"/>
    </location>
</feature>
<name>A0A1G2P193_9BACT</name>
<keyword evidence="2 5" id="KW-0812">Transmembrane</keyword>
<protein>
    <recommendedName>
        <fullName evidence="8">VIT family protein</fullName>
    </recommendedName>
</protein>
<feature type="transmembrane region" description="Helical" evidence="5">
    <location>
        <begin position="113"/>
        <end position="134"/>
    </location>
</feature>